<gene>
    <name evidence="1" type="ORF">DSL72_000580</name>
</gene>
<accession>A0A8A3P9M9</accession>
<dbReference type="EMBL" id="CP063406">
    <property type="protein sequence ID" value="QSZ31019.1"/>
    <property type="molecule type" value="Genomic_DNA"/>
</dbReference>
<evidence type="ECO:0000313" key="2">
    <source>
        <dbReference type="Proteomes" id="UP000672032"/>
    </source>
</evidence>
<evidence type="ECO:0000313" key="1">
    <source>
        <dbReference type="EMBL" id="QSZ31019.1"/>
    </source>
</evidence>
<sequence>MLQELIQNILTMHNNAKHVDVLQA</sequence>
<protein>
    <submittedName>
        <fullName evidence="1">Uncharacterized protein</fullName>
    </submittedName>
</protein>
<keyword evidence="2" id="KW-1185">Reference proteome</keyword>
<name>A0A8A3P9M9_9HELO</name>
<dbReference type="Proteomes" id="UP000672032">
    <property type="component" value="Chromosome 2"/>
</dbReference>
<proteinExistence type="predicted"/>
<dbReference type="AlphaFoldDB" id="A0A8A3P9M9"/>
<organism evidence="1 2">
    <name type="scientific">Monilinia vaccinii-corymbosi</name>
    <dbReference type="NCBI Taxonomy" id="61207"/>
    <lineage>
        <taxon>Eukaryota</taxon>
        <taxon>Fungi</taxon>
        <taxon>Dikarya</taxon>
        <taxon>Ascomycota</taxon>
        <taxon>Pezizomycotina</taxon>
        <taxon>Leotiomycetes</taxon>
        <taxon>Helotiales</taxon>
        <taxon>Sclerotiniaceae</taxon>
        <taxon>Monilinia</taxon>
    </lineage>
</organism>
<reference evidence="1" key="1">
    <citation type="submission" date="2020-10" db="EMBL/GenBank/DDBJ databases">
        <title>Genome Sequence of Monilinia vaccinii-corymbosi Sheds Light on Mummy Berry Disease Infection of Blueberry and Mating Type.</title>
        <authorList>
            <person name="Yow A.G."/>
            <person name="Zhang Y."/>
            <person name="Bansal K."/>
            <person name="Eacker S.M."/>
            <person name="Sullivan S."/>
            <person name="Liachko I."/>
            <person name="Cubeta M.A."/>
            <person name="Rollins J.A."/>
            <person name="Ashrafi H."/>
        </authorList>
    </citation>
    <scope>NUCLEOTIDE SEQUENCE</scope>
    <source>
        <strain evidence="1">RL-1</strain>
    </source>
</reference>